<dbReference type="Gene3D" id="3.40.50.1820">
    <property type="entry name" value="alpha/beta hydrolase"/>
    <property type="match status" value="1"/>
</dbReference>
<organism evidence="1 2">
    <name type="scientific">Malaciobacter pacificus</name>
    <dbReference type="NCBI Taxonomy" id="1080223"/>
    <lineage>
        <taxon>Bacteria</taxon>
        <taxon>Pseudomonadati</taxon>
        <taxon>Campylobacterota</taxon>
        <taxon>Epsilonproteobacteria</taxon>
        <taxon>Campylobacterales</taxon>
        <taxon>Arcobacteraceae</taxon>
        <taxon>Malaciobacter</taxon>
    </lineage>
</organism>
<dbReference type="InterPro" id="IPR000073">
    <property type="entry name" value="AB_hydrolase_1"/>
</dbReference>
<protein>
    <submittedName>
        <fullName evidence="1">Alpha/beta hydrolase family protein</fullName>
    </submittedName>
</protein>
<evidence type="ECO:0000313" key="1">
    <source>
        <dbReference type="EMBL" id="QEP34716.1"/>
    </source>
</evidence>
<reference evidence="1 2" key="2">
    <citation type="submission" date="2019-09" db="EMBL/GenBank/DDBJ databases">
        <title>Complete genome sequencing of four Arcobacter species reveals a diverse suite of mobile elements.</title>
        <authorList>
            <person name="Miller W.G."/>
            <person name="Yee E."/>
            <person name="Bono J.L."/>
        </authorList>
    </citation>
    <scope>NUCLEOTIDE SEQUENCE [LARGE SCALE GENOMIC DNA]</scope>
    <source>
        <strain evidence="1 2">LMG 26638</strain>
    </source>
</reference>
<evidence type="ECO:0000313" key="2">
    <source>
        <dbReference type="Proteomes" id="UP000322726"/>
    </source>
</evidence>
<sequence length="232" mass="26810">MREKIYLIPGLMCDERLWSRLKPFLEDKYELIHLPIPFSDNFNTASKKLEGIIEDESINLLGFSLGAYLASYFTVKNPSKVKRLFLVAGTPGAINDDEITKRKMAISQIQKFGFKGLSNKMVLSLIDEKNHNDSELIDLIKDMFKNLGEQTYKIQMKLTFNRVDISDDLKKLDIPIKFFYSTDDKLLNYEVLSKFIKKYNHISIVSKEGTNHMIPLEKPEALSSEIIKWMSS</sequence>
<dbReference type="SUPFAM" id="SSF53474">
    <property type="entry name" value="alpha/beta-Hydrolases"/>
    <property type="match status" value="1"/>
</dbReference>
<name>A0A5C2HBX9_9BACT</name>
<dbReference type="KEGG" id="apai:APAC_1620"/>
<dbReference type="RefSeq" id="WP_130233649.1">
    <property type="nucleotide sequence ID" value="NZ_BMEF01000031.1"/>
</dbReference>
<keyword evidence="2" id="KW-1185">Reference proteome</keyword>
<dbReference type="OrthoDB" id="9780932at2"/>
<reference evidence="1 2" key="3">
    <citation type="submission" date="2019-09" db="EMBL/GenBank/DDBJ databases">
        <title>Taxonomic note: a critical rebuttal of the proposed division of the genus Arcobacter into six genera, emended descriptions of Arcobacter anaerophilus and the genus Arcobacter, and an assessment of genus-level boundaries for Epsilonproteobacteria using in silico genomic comparator tools.</title>
        <authorList>
            <person name="On S.L.W."/>
            <person name="Miller W.G."/>
            <person name="Biggs P."/>
            <person name="Cornelius A."/>
            <person name="Vandamme P."/>
        </authorList>
    </citation>
    <scope>NUCLEOTIDE SEQUENCE [LARGE SCALE GENOMIC DNA]</scope>
    <source>
        <strain evidence="1 2">LMG 26638</strain>
    </source>
</reference>
<dbReference type="Proteomes" id="UP000322726">
    <property type="component" value="Chromosome"/>
</dbReference>
<dbReference type="GO" id="GO:0016787">
    <property type="term" value="F:hydrolase activity"/>
    <property type="evidence" value="ECO:0007669"/>
    <property type="project" value="UniProtKB-KW"/>
</dbReference>
<dbReference type="AlphaFoldDB" id="A0A5C2HBX9"/>
<reference evidence="2" key="1">
    <citation type="submission" date="2019-09" db="EMBL/GenBank/DDBJ databases">
        <title>Complete genome sequencing of four Arcobacter species reveals a diverse suite of mobile elements.</title>
        <authorList>
            <person name="On S.L.W."/>
            <person name="Miller W.G."/>
            <person name="Biggs P."/>
            <person name="Cornelius A."/>
            <person name="Vandamme P."/>
        </authorList>
    </citation>
    <scope>NUCLEOTIDE SEQUENCE [LARGE SCALE GENOMIC DNA]</scope>
    <source>
        <strain evidence="2">LMG 26638</strain>
    </source>
</reference>
<dbReference type="EMBL" id="CP035928">
    <property type="protein sequence ID" value="QEP34716.1"/>
    <property type="molecule type" value="Genomic_DNA"/>
</dbReference>
<dbReference type="Pfam" id="PF00561">
    <property type="entry name" value="Abhydrolase_1"/>
    <property type="match status" value="1"/>
</dbReference>
<proteinExistence type="predicted"/>
<keyword evidence="1" id="KW-0378">Hydrolase</keyword>
<gene>
    <name evidence="1" type="ORF">APAC_1620</name>
</gene>
<dbReference type="InterPro" id="IPR029058">
    <property type="entry name" value="AB_hydrolase_fold"/>
</dbReference>
<accession>A0A5C2HBX9</accession>